<protein>
    <submittedName>
        <fullName evidence="1">Uncharacterized protein</fullName>
    </submittedName>
</protein>
<evidence type="ECO:0000313" key="2">
    <source>
        <dbReference type="Proteomes" id="UP000224634"/>
    </source>
</evidence>
<sequence>MPPRLFNPIFMRSIHPHSLSDPFDRSRPVINPILMPSLRTSSVVYSTNVGPLSGSQPYQEILPENLVRSREPDHVKWRVPSGRDATLSAEQSQDTVISFEMEKTQRLLLALPWLTASLRQHLYNEAFPPSPRQFAKSPSASPSLL</sequence>
<dbReference type="Proteomes" id="UP000224634">
    <property type="component" value="Unassembled WGS sequence"/>
</dbReference>
<organism evidence="1 2">
    <name type="scientific">Polytolypa hystricis (strain UAMH7299)</name>
    <dbReference type="NCBI Taxonomy" id="1447883"/>
    <lineage>
        <taxon>Eukaryota</taxon>
        <taxon>Fungi</taxon>
        <taxon>Dikarya</taxon>
        <taxon>Ascomycota</taxon>
        <taxon>Pezizomycotina</taxon>
        <taxon>Eurotiomycetes</taxon>
        <taxon>Eurotiomycetidae</taxon>
        <taxon>Onygenales</taxon>
        <taxon>Onygenales incertae sedis</taxon>
        <taxon>Polytolypa</taxon>
    </lineage>
</organism>
<dbReference type="EMBL" id="PDNA01000041">
    <property type="protein sequence ID" value="PGH20355.1"/>
    <property type="molecule type" value="Genomic_DNA"/>
</dbReference>
<proteinExistence type="predicted"/>
<comment type="caution">
    <text evidence="1">The sequence shown here is derived from an EMBL/GenBank/DDBJ whole genome shotgun (WGS) entry which is preliminary data.</text>
</comment>
<gene>
    <name evidence="1" type="ORF">AJ80_03623</name>
</gene>
<evidence type="ECO:0000313" key="1">
    <source>
        <dbReference type="EMBL" id="PGH20355.1"/>
    </source>
</evidence>
<keyword evidence="2" id="KW-1185">Reference proteome</keyword>
<name>A0A2B7YGG0_POLH7</name>
<accession>A0A2B7YGG0</accession>
<reference evidence="1 2" key="1">
    <citation type="submission" date="2017-10" db="EMBL/GenBank/DDBJ databases">
        <title>Comparative genomics in systemic dimorphic fungi from Ajellomycetaceae.</title>
        <authorList>
            <person name="Munoz J.F."/>
            <person name="Mcewen J.G."/>
            <person name="Clay O.K."/>
            <person name="Cuomo C.A."/>
        </authorList>
    </citation>
    <scope>NUCLEOTIDE SEQUENCE [LARGE SCALE GENOMIC DNA]</scope>
    <source>
        <strain evidence="1 2">UAMH7299</strain>
    </source>
</reference>
<dbReference type="AlphaFoldDB" id="A0A2B7YGG0"/>